<evidence type="ECO:0000256" key="10">
    <source>
        <dbReference type="SAM" id="MobiDB-lite"/>
    </source>
</evidence>
<protein>
    <recommendedName>
        <fullName evidence="11">MGS-like domain-containing protein</fullName>
    </recommendedName>
</protein>
<dbReference type="HAMAP" id="MF_00139">
    <property type="entry name" value="PurH"/>
    <property type="match status" value="1"/>
</dbReference>
<keyword evidence="4" id="KW-0808">Transferase</keyword>
<dbReference type="EMBL" id="BNCO01000087">
    <property type="protein sequence ID" value="GIL66614.1"/>
    <property type="molecule type" value="Genomic_DNA"/>
</dbReference>
<comment type="caution">
    <text evidence="12">The sequence shown here is derived from an EMBL/GenBank/DDBJ whole genome shotgun (WGS) entry which is preliminary data.</text>
</comment>
<accession>A0A8J4FCT2</accession>
<dbReference type="InterPro" id="IPR036914">
    <property type="entry name" value="MGS-like_dom_sf"/>
</dbReference>
<evidence type="ECO:0000256" key="5">
    <source>
        <dbReference type="ARBA" id="ARBA00022755"/>
    </source>
</evidence>
<dbReference type="SMART" id="SM00851">
    <property type="entry name" value="MGS"/>
    <property type="match status" value="1"/>
</dbReference>
<dbReference type="Pfam" id="PF01808">
    <property type="entry name" value="AICARFT_IMPCHas"/>
    <property type="match status" value="1"/>
</dbReference>
<reference evidence="12" key="1">
    <citation type="journal article" date="2021" name="Proc. Natl. Acad. Sci. U.S.A.">
        <title>Three genomes in the algal genus Volvox reveal the fate of a haploid sex-determining region after a transition to homothallism.</title>
        <authorList>
            <person name="Yamamoto K."/>
            <person name="Hamaji T."/>
            <person name="Kawai-Toyooka H."/>
            <person name="Matsuzaki R."/>
            <person name="Takahashi F."/>
            <person name="Nishimura Y."/>
            <person name="Kawachi M."/>
            <person name="Noguchi H."/>
            <person name="Minakuchi Y."/>
            <person name="Umen J.G."/>
            <person name="Toyoda A."/>
            <person name="Nozaki H."/>
        </authorList>
    </citation>
    <scope>NUCLEOTIDE SEQUENCE</scope>
    <source>
        <strain evidence="12">NIES-3780</strain>
    </source>
</reference>
<dbReference type="Gene3D" id="3.40.50.1380">
    <property type="entry name" value="Methylglyoxal synthase-like domain"/>
    <property type="match status" value="1"/>
</dbReference>
<dbReference type="GO" id="GO:0004643">
    <property type="term" value="F:phosphoribosylaminoimidazolecarboxamide formyltransferase activity"/>
    <property type="evidence" value="ECO:0007669"/>
    <property type="project" value="UniProtKB-EC"/>
</dbReference>
<name>A0A8J4FCT2_9CHLO</name>
<comment type="similarity">
    <text evidence="3">Belongs to the PurH family.</text>
</comment>
<dbReference type="CDD" id="cd01421">
    <property type="entry name" value="IMPCH"/>
    <property type="match status" value="1"/>
</dbReference>
<dbReference type="AlphaFoldDB" id="A0A8J4FCT2"/>
<dbReference type="SUPFAM" id="SSF52335">
    <property type="entry name" value="Methylglyoxal synthase-like"/>
    <property type="match status" value="1"/>
</dbReference>
<dbReference type="PANTHER" id="PTHR11692:SF0">
    <property type="entry name" value="BIFUNCTIONAL PURINE BIOSYNTHESIS PROTEIN ATIC"/>
    <property type="match status" value="1"/>
</dbReference>
<dbReference type="SMART" id="SM00798">
    <property type="entry name" value="AICARFT_IMPCHas"/>
    <property type="match status" value="1"/>
</dbReference>
<dbReference type="SUPFAM" id="SSF53927">
    <property type="entry name" value="Cytidine deaminase-like"/>
    <property type="match status" value="1"/>
</dbReference>
<keyword evidence="5" id="KW-0658">Purine biosynthesis</keyword>
<dbReference type="GO" id="GO:0006189">
    <property type="term" value="P:'de novo' IMP biosynthetic process"/>
    <property type="evidence" value="ECO:0007669"/>
    <property type="project" value="UniProtKB-UniPathway"/>
</dbReference>
<dbReference type="NCBIfam" id="NF002049">
    <property type="entry name" value="PRK00881.1"/>
    <property type="match status" value="1"/>
</dbReference>
<proteinExistence type="inferred from homology"/>
<keyword evidence="13" id="KW-1185">Reference proteome</keyword>
<comment type="pathway">
    <text evidence="2">Purine metabolism; IMP biosynthesis via de novo pathway; 5-formamido-1-(5-phospho-D-ribosyl)imidazole-4-carboxamide from 5-amino-1-(5-phospho-D-ribosyl)imidazole-4-carboxamide (10-formyl THF route): step 1/1.</text>
</comment>
<comment type="catalytic activity">
    <reaction evidence="8">
        <text>(6R)-10-formyltetrahydrofolate + 5-amino-1-(5-phospho-beta-D-ribosyl)imidazole-4-carboxamide = 5-formamido-1-(5-phospho-D-ribosyl)imidazole-4-carboxamide + (6S)-5,6,7,8-tetrahydrofolate</text>
        <dbReference type="Rhea" id="RHEA:22192"/>
        <dbReference type="ChEBI" id="CHEBI:57453"/>
        <dbReference type="ChEBI" id="CHEBI:58467"/>
        <dbReference type="ChEBI" id="CHEBI:58475"/>
        <dbReference type="ChEBI" id="CHEBI:195366"/>
        <dbReference type="EC" id="2.1.2.3"/>
    </reaction>
</comment>
<dbReference type="GO" id="GO:0003937">
    <property type="term" value="F:IMP cyclohydrolase activity"/>
    <property type="evidence" value="ECO:0007669"/>
    <property type="project" value="UniProtKB-EC"/>
</dbReference>
<dbReference type="Proteomes" id="UP000747399">
    <property type="component" value="Unassembled WGS sequence"/>
</dbReference>
<comment type="pathway">
    <text evidence="1">Purine metabolism; IMP biosynthesis via de novo pathway; IMP from 5-formamido-1-(5-phospho-D-ribosyl)imidazole-4-carboxamide: step 1/1.</text>
</comment>
<keyword evidence="7" id="KW-0511">Multifunctional enzyme</keyword>
<dbReference type="GO" id="GO:0005829">
    <property type="term" value="C:cytosol"/>
    <property type="evidence" value="ECO:0007669"/>
    <property type="project" value="TreeGrafter"/>
</dbReference>
<sequence>MACLQRAQKSVVVRGEQQVLSAAMTQPRLVTKPLLAGRPVVPEASSVLLVGRAARQQLKATAAPPAPAPSSMPSQANTGNPRALISLSDKTNLDMLVKGLAELGIEIVSTGGTATSIQNAGVPCAKVEDVTGFPEMLDGRVKTLHPAVHGGILAIRDKPEHMAAIAKHNIGTIDLVIVNLYPFRKTVTSDPPPAFEVGVENIDIGGPAMIRAAAKNMAHVAVVVDPADYPELLEKLRQGAGSADFAEFKKKLAWKAFQHCSSYDAQVSEWLWSQVGSGPAPQITVPLQLAQTLRYGENPHQAAAFYTDSSLRESNAGGVATSVVHWGKEMSYNNYLDADAAYQCCCDYAEPTCVIVKHTNPCGIASRSDLREAYRLAVRADPISAFGGIVAFNRPVDADLAREIREFRSPQDNETKMFYEIVIAPGYTAEGLEVLKGKSKNLRILEAKPRAPSGLSLRQVAGGWLWQGADSLSPEGITFTCVSQAQPTAKQLDDLKFAWRAVKHVKSNAITIAKDGRLLGMGSGQPNRVNSVRIAIEKSAAEVQGSVLASDAFFPFSWGDSVEIACKAGVSAIVHPGGSLRDQDAIDCCNKYGVVLLTTGVRHFRH</sequence>
<evidence type="ECO:0000256" key="2">
    <source>
        <dbReference type="ARBA" id="ARBA00004954"/>
    </source>
</evidence>
<dbReference type="FunFam" id="3.40.50.1380:FF:000001">
    <property type="entry name" value="Bifunctional purine biosynthesis protein PurH"/>
    <property type="match status" value="1"/>
</dbReference>
<organism evidence="12 13">
    <name type="scientific">Volvox africanus</name>
    <dbReference type="NCBI Taxonomy" id="51714"/>
    <lineage>
        <taxon>Eukaryota</taxon>
        <taxon>Viridiplantae</taxon>
        <taxon>Chlorophyta</taxon>
        <taxon>core chlorophytes</taxon>
        <taxon>Chlorophyceae</taxon>
        <taxon>CS clade</taxon>
        <taxon>Chlamydomonadales</taxon>
        <taxon>Volvocaceae</taxon>
        <taxon>Volvox</taxon>
    </lineage>
</organism>
<dbReference type="InterPro" id="IPR011607">
    <property type="entry name" value="MGS-like_dom"/>
</dbReference>
<evidence type="ECO:0000259" key="11">
    <source>
        <dbReference type="PROSITE" id="PS51855"/>
    </source>
</evidence>
<dbReference type="Pfam" id="PF02142">
    <property type="entry name" value="MGS"/>
    <property type="match status" value="1"/>
</dbReference>
<dbReference type="InterPro" id="IPR024051">
    <property type="entry name" value="AICAR_Tfase_dup_dom_sf"/>
</dbReference>
<dbReference type="InterPro" id="IPR016193">
    <property type="entry name" value="Cytidine_deaminase-like"/>
</dbReference>
<keyword evidence="6" id="KW-0378">Hydrolase</keyword>
<feature type="region of interest" description="Disordered" evidence="10">
    <location>
        <begin position="58"/>
        <end position="81"/>
    </location>
</feature>
<evidence type="ECO:0000256" key="1">
    <source>
        <dbReference type="ARBA" id="ARBA00004844"/>
    </source>
</evidence>
<dbReference type="InterPro" id="IPR002695">
    <property type="entry name" value="PurH-like"/>
</dbReference>
<dbReference type="UniPathway" id="UPA00074">
    <property type="reaction ID" value="UER00133"/>
</dbReference>
<evidence type="ECO:0000256" key="6">
    <source>
        <dbReference type="ARBA" id="ARBA00022801"/>
    </source>
</evidence>
<dbReference type="PROSITE" id="PS51855">
    <property type="entry name" value="MGS"/>
    <property type="match status" value="1"/>
</dbReference>
<dbReference type="NCBIfam" id="TIGR00355">
    <property type="entry name" value="purH"/>
    <property type="match status" value="1"/>
</dbReference>
<evidence type="ECO:0000256" key="9">
    <source>
        <dbReference type="ARBA" id="ARBA00050687"/>
    </source>
</evidence>
<evidence type="ECO:0000256" key="8">
    <source>
        <dbReference type="ARBA" id="ARBA00050488"/>
    </source>
</evidence>
<dbReference type="Gene3D" id="3.40.140.20">
    <property type="match status" value="2"/>
</dbReference>
<evidence type="ECO:0000256" key="7">
    <source>
        <dbReference type="ARBA" id="ARBA00023268"/>
    </source>
</evidence>
<evidence type="ECO:0000256" key="4">
    <source>
        <dbReference type="ARBA" id="ARBA00022679"/>
    </source>
</evidence>
<evidence type="ECO:0000256" key="3">
    <source>
        <dbReference type="ARBA" id="ARBA00007667"/>
    </source>
</evidence>
<comment type="catalytic activity">
    <reaction evidence="9">
        <text>IMP + H2O = 5-formamido-1-(5-phospho-D-ribosyl)imidazole-4-carboxamide</text>
        <dbReference type="Rhea" id="RHEA:18445"/>
        <dbReference type="ChEBI" id="CHEBI:15377"/>
        <dbReference type="ChEBI" id="CHEBI:58053"/>
        <dbReference type="ChEBI" id="CHEBI:58467"/>
        <dbReference type="EC" id="3.5.4.10"/>
    </reaction>
</comment>
<dbReference type="FunFam" id="3.40.140.20:FF:000002">
    <property type="entry name" value="Bifunctional purine biosynthesis protein PurH"/>
    <property type="match status" value="1"/>
</dbReference>
<evidence type="ECO:0000313" key="13">
    <source>
        <dbReference type="Proteomes" id="UP000747399"/>
    </source>
</evidence>
<feature type="domain" description="MGS-like" evidence="11">
    <location>
        <begin position="70"/>
        <end position="224"/>
    </location>
</feature>
<dbReference type="PANTHER" id="PTHR11692">
    <property type="entry name" value="BIFUNCTIONAL PURINE BIOSYNTHESIS PROTEIN PURH"/>
    <property type="match status" value="1"/>
</dbReference>
<dbReference type="PIRSF" id="PIRSF000414">
    <property type="entry name" value="AICARFT_IMPCHas"/>
    <property type="match status" value="1"/>
</dbReference>
<dbReference type="FunFam" id="3.40.140.20:FF:000001">
    <property type="entry name" value="Bifunctional purine biosynthesis protein PurH"/>
    <property type="match status" value="1"/>
</dbReference>
<gene>
    <name evidence="12" type="ORF">Vafri_20102</name>
</gene>
<evidence type="ECO:0000313" key="12">
    <source>
        <dbReference type="EMBL" id="GIL66614.1"/>
    </source>
</evidence>